<comment type="subcellular location">
    <subcellularLocation>
        <location evidence="1">Cell membrane</location>
        <topology evidence="1">Multi-pass membrane protein</topology>
    </subcellularLocation>
</comment>
<keyword evidence="9" id="KW-1185">Reference proteome</keyword>
<evidence type="ECO:0000256" key="3">
    <source>
        <dbReference type="ARBA" id="ARBA00022692"/>
    </source>
</evidence>
<organism evidence="8 9">
    <name type="scientific">Promicromonospora umidemergens</name>
    <dbReference type="NCBI Taxonomy" id="629679"/>
    <lineage>
        <taxon>Bacteria</taxon>
        <taxon>Bacillati</taxon>
        <taxon>Actinomycetota</taxon>
        <taxon>Actinomycetes</taxon>
        <taxon>Micrococcales</taxon>
        <taxon>Promicromonosporaceae</taxon>
        <taxon>Promicromonospora</taxon>
    </lineage>
</organism>
<dbReference type="PANTHER" id="PTHR35007:SF3">
    <property type="entry name" value="POSSIBLE CONSERVED ALANINE RICH MEMBRANE PROTEIN"/>
    <property type="match status" value="1"/>
</dbReference>
<dbReference type="Proteomes" id="UP001500843">
    <property type="component" value="Unassembled WGS sequence"/>
</dbReference>
<evidence type="ECO:0000259" key="7">
    <source>
        <dbReference type="Pfam" id="PF00482"/>
    </source>
</evidence>
<protein>
    <submittedName>
        <fullName evidence="8">Type II secretion system F family protein</fullName>
    </submittedName>
</protein>
<gene>
    <name evidence="8" type="ORF">GCM10023198_31200</name>
</gene>
<evidence type="ECO:0000256" key="6">
    <source>
        <dbReference type="SAM" id="Phobius"/>
    </source>
</evidence>
<dbReference type="EMBL" id="BAABHM010000012">
    <property type="protein sequence ID" value="GAA4706711.1"/>
    <property type="molecule type" value="Genomic_DNA"/>
</dbReference>
<evidence type="ECO:0000313" key="9">
    <source>
        <dbReference type="Proteomes" id="UP001500843"/>
    </source>
</evidence>
<feature type="domain" description="Type II secretion system protein GspF" evidence="7">
    <location>
        <begin position="111"/>
        <end position="237"/>
    </location>
</feature>
<feature type="transmembrane region" description="Helical" evidence="6">
    <location>
        <begin position="250"/>
        <end position="270"/>
    </location>
</feature>
<keyword evidence="3 6" id="KW-0812">Transmembrane</keyword>
<dbReference type="Pfam" id="PF00482">
    <property type="entry name" value="T2SSF"/>
    <property type="match status" value="1"/>
</dbReference>
<sequence length="301" mass="31748">MIIAAVSGALIAGGLVGLVYALTPAPQKLPDTARPPHADLVRRGRAAFARMPRRTRILLAVGIGAGLIAWLITGWPLLMIVGPVTTVGVPAMLSNRPQTERIARLGALQDWTRSLAGSLATGKGLEDALILSAWTAPGPIAPQVKTLAARLESRWEPRAALLTFADELADPTADMVAQSLATAVELRGPVATVLDDLADDVADQVRARREVEANRATYRATATWLTVISVGTVVVMLLNGTYIEPYRTPLGQLVFLTLASLFALTLFWFNRMSNGTGPTRLFTPSSPALFGGTAAGPGGPS</sequence>
<dbReference type="RefSeq" id="WP_253869302.1">
    <property type="nucleotide sequence ID" value="NZ_BAABHM010000012.1"/>
</dbReference>
<keyword evidence="4 6" id="KW-1133">Transmembrane helix</keyword>
<evidence type="ECO:0000256" key="4">
    <source>
        <dbReference type="ARBA" id="ARBA00022989"/>
    </source>
</evidence>
<keyword evidence="5 6" id="KW-0472">Membrane</keyword>
<keyword evidence="2" id="KW-1003">Cell membrane</keyword>
<comment type="caution">
    <text evidence="8">The sequence shown here is derived from an EMBL/GenBank/DDBJ whole genome shotgun (WGS) entry which is preliminary data.</text>
</comment>
<proteinExistence type="predicted"/>
<accession>A0ABP8XHB6</accession>
<evidence type="ECO:0000313" key="8">
    <source>
        <dbReference type="EMBL" id="GAA4706711.1"/>
    </source>
</evidence>
<dbReference type="PANTHER" id="PTHR35007">
    <property type="entry name" value="INTEGRAL MEMBRANE PROTEIN-RELATED"/>
    <property type="match status" value="1"/>
</dbReference>
<name>A0ABP8XHB6_9MICO</name>
<evidence type="ECO:0000256" key="2">
    <source>
        <dbReference type="ARBA" id="ARBA00022475"/>
    </source>
</evidence>
<feature type="transmembrane region" description="Helical" evidence="6">
    <location>
        <begin position="57"/>
        <end position="78"/>
    </location>
</feature>
<evidence type="ECO:0000256" key="5">
    <source>
        <dbReference type="ARBA" id="ARBA00023136"/>
    </source>
</evidence>
<reference evidence="9" key="1">
    <citation type="journal article" date="2019" name="Int. J. Syst. Evol. Microbiol.">
        <title>The Global Catalogue of Microorganisms (GCM) 10K type strain sequencing project: providing services to taxonomists for standard genome sequencing and annotation.</title>
        <authorList>
            <consortium name="The Broad Institute Genomics Platform"/>
            <consortium name="The Broad Institute Genome Sequencing Center for Infectious Disease"/>
            <person name="Wu L."/>
            <person name="Ma J."/>
        </authorList>
    </citation>
    <scope>NUCLEOTIDE SEQUENCE [LARGE SCALE GENOMIC DNA]</scope>
    <source>
        <strain evidence="9">JCM 17975</strain>
    </source>
</reference>
<evidence type="ECO:0000256" key="1">
    <source>
        <dbReference type="ARBA" id="ARBA00004651"/>
    </source>
</evidence>
<feature type="transmembrane region" description="Helical" evidence="6">
    <location>
        <begin position="216"/>
        <end position="238"/>
    </location>
</feature>
<dbReference type="InterPro" id="IPR018076">
    <property type="entry name" value="T2SS_GspF_dom"/>
</dbReference>